<dbReference type="STRING" id="1434700.SAMN06296427_10261"/>
<dbReference type="RefSeq" id="WP_084016103.1">
    <property type="nucleotide sequence ID" value="NZ_FWXS01000002.1"/>
</dbReference>
<dbReference type="GO" id="GO:0016788">
    <property type="term" value="F:hydrolase activity, acting on ester bonds"/>
    <property type="evidence" value="ECO:0007669"/>
    <property type="project" value="UniProtKB-ARBA"/>
</dbReference>
<dbReference type="InterPro" id="IPR014982">
    <property type="entry name" value="GSCFA"/>
</dbReference>
<accession>A0A1W1YZB8</accession>
<dbReference type="AlphaFoldDB" id="A0A1W1YZB8"/>
<feature type="domain" description="GSCFA" evidence="1">
    <location>
        <begin position="21"/>
        <end position="257"/>
    </location>
</feature>
<organism evidence="2 3">
    <name type="scientific">Moheibacter sediminis</name>
    <dbReference type="NCBI Taxonomy" id="1434700"/>
    <lineage>
        <taxon>Bacteria</taxon>
        <taxon>Pseudomonadati</taxon>
        <taxon>Bacteroidota</taxon>
        <taxon>Flavobacteriia</taxon>
        <taxon>Flavobacteriales</taxon>
        <taxon>Weeksellaceae</taxon>
        <taxon>Moheibacter</taxon>
    </lineage>
</organism>
<gene>
    <name evidence="2" type="ORF">SAMN06296427_10261</name>
</gene>
<dbReference type="Pfam" id="PF08885">
    <property type="entry name" value="GSCFA"/>
    <property type="match status" value="1"/>
</dbReference>
<reference evidence="2 3" key="1">
    <citation type="submission" date="2017-04" db="EMBL/GenBank/DDBJ databases">
        <authorList>
            <person name="Afonso C.L."/>
            <person name="Miller P.J."/>
            <person name="Scott M.A."/>
            <person name="Spackman E."/>
            <person name="Goraichik I."/>
            <person name="Dimitrov K.M."/>
            <person name="Suarez D.L."/>
            <person name="Swayne D.E."/>
        </authorList>
    </citation>
    <scope>NUCLEOTIDE SEQUENCE [LARGE SCALE GENOMIC DNA]</scope>
    <source>
        <strain evidence="2 3">CGMCC 1.12708</strain>
    </source>
</reference>
<evidence type="ECO:0000313" key="2">
    <source>
        <dbReference type="EMBL" id="SMC41539.1"/>
    </source>
</evidence>
<dbReference type="InterPro" id="IPR036514">
    <property type="entry name" value="SGNH_hydro_sf"/>
</dbReference>
<protein>
    <submittedName>
        <fullName evidence="2">GSCFA family protein</fullName>
    </submittedName>
</protein>
<dbReference type="Gene3D" id="3.40.50.1110">
    <property type="entry name" value="SGNH hydrolase"/>
    <property type="match status" value="1"/>
</dbReference>
<dbReference type="Proteomes" id="UP000192393">
    <property type="component" value="Unassembled WGS sequence"/>
</dbReference>
<name>A0A1W1YZB8_9FLAO</name>
<dbReference type="EMBL" id="FWXS01000002">
    <property type="protein sequence ID" value="SMC41539.1"/>
    <property type="molecule type" value="Genomic_DNA"/>
</dbReference>
<sequence>MQFRTELFLPESKWKLSHNDKILGIGSCFVDAIGDKLNLGKFRILQNPFGTLFHPVAMENALARIHSNVTYAESEIFNRDELFFSWDHHTSFNKTSMKSTLEGINSQLEKANEFIQNANIFILTFGTSRVYKIKQLDLIVANCHKVPGQHFEKVLLTDAQIKSSMRNCFNFILDINPNAKIITTISPVRHVKDGVIENNISKSKLISNLHDLISQYENVEYFPAYELMMDDLRDYRFYKEDLIHPNDMAIEYIWDKFSEKYFTEETSIKIRVAEKINSSLSHRPMNTSSIAYKTFLFNTMKKIEQTETGFPKGSFNAEKEILKNLMRNAD</sequence>
<dbReference type="SUPFAM" id="SSF52266">
    <property type="entry name" value="SGNH hydrolase"/>
    <property type="match status" value="1"/>
</dbReference>
<keyword evidence="3" id="KW-1185">Reference proteome</keyword>
<evidence type="ECO:0000259" key="1">
    <source>
        <dbReference type="Pfam" id="PF08885"/>
    </source>
</evidence>
<evidence type="ECO:0000313" key="3">
    <source>
        <dbReference type="Proteomes" id="UP000192393"/>
    </source>
</evidence>
<dbReference type="OrthoDB" id="9807687at2"/>
<proteinExistence type="predicted"/>